<dbReference type="EMBL" id="CP020918">
    <property type="protein sequence ID" value="AWG23321.1"/>
    <property type="molecule type" value="Genomic_DNA"/>
</dbReference>
<dbReference type="AlphaFoldDB" id="A0A2S1LI60"/>
<dbReference type="RefSeq" id="WP_108742217.1">
    <property type="nucleotide sequence ID" value="NZ_CP020918.1"/>
</dbReference>
<dbReference type="KEGG" id="ffa:FFWV33_18190"/>
<evidence type="ECO:0008006" key="3">
    <source>
        <dbReference type="Google" id="ProtNLM"/>
    </source>
</evidence>
<evidence type="ECO:0000313" key="1">
    <source>
        <dbReference type="EMBL" id="AWG23321.1"/>
    </source>
</evidence>
<dbReference type="OrthoDB" id="282859at2"/>
<evidence type="ECO:0000313" key="2">
    <source>
        <dbReference type="Proteomes" id="UP000244527"/>
    </source>
</evidence>
<gene>
    <name evidence="1" type="ORF">FFWV33_18190</name>
</gene>
<organism evidence="1 2">
    <name type="scientific">Flavobacterium faecale</name>
    <dbReference type="NCBI Taxonomy" id="1355330"/>
    <lineage>
        <taxon>Bacteria</taxon>
        <taxon>Pseudomonadati</taxon>
        <taxon>Bacteroidota</taxon>
        <taxon>Flavobacteriia</taxon>
        <taxon>Flavobacteriales</taxon>
        <taxon>Flavobacteriaceae</taxon>
        <taxon>Flavobacterium</taxon>
    </lineage>
</organism>
<sequence>MNLLKKTSLSVIALSFAVLGCKSPEKEETFVQKAEKAHQKEAFNNQEALQFDIKLEFGGAERMNGTMTLLTNSSKGMIELKNGSKIIYDKDKVFYSPDVPSEKSVRFDAYTWAYFFMFPYKMSDGGTIWSPYDNKATNKEQFETQKLNFESGTGDAPDDWYVVYTNKETHLVEQLAYIVTLKSKKEDAEKEPHGIKYKNFVPVDGVPFATEWEFCSWNEKDEFGQTIGKASLSNIKFITVTESTFTPGTDFKSI</sequence>
<reference evidence="1 2" key="1">
    <citation type="submission" date="2017-04" db="EMBL/GenBank/DDBJ databases">
        <title>Compelte genome sequence of WV33.</title>
        <authorList>
            <person name="Lee P.C."/>
        </authorList>
    </citation>
    <scope>NUCLEOTIDE SEQUENCE [LARGE SCALE GENOMIC DNA]</scope>
    <source>
        <strain evidence="1 2">WV33</strain>
    </source>
</reference>
<keyword evidence="2" id="KW-1185">Reference proteome</keyword>
<proteinExistence type="predicted"/>
<name>A0A2S1LI60_9FLAO</name>
<accession>A0A2S1LI60</accession>
<protein>
    <recommendedName>
        <fullName evidence="3">Heat-shock protein Hsp90</fullName>
    </recommendedName>
</protein>
<dbReference type="PROSITE" id="PS51257">
    <property type="entry name" value="PROKAR_LIPOPROTEIN"/>
    <property type="match status" value="1"/>
</dbReference>
<dbReference type="Proteomes" id="UP000244527">
    <property type="component" value="Chromosome"/>
</dbReference>